<reference evidence="3" key="1">
    <citation type="submission" date="2003-08" db="EMBL/GenBank/DDBJ databases">
        <authorList>
            <person name="Birren B."/>
            <person name="Nusbaum C."/>
            <person name="Abebe A."/>
            <person name="Abouelleil A."/>
            <person name="Adekoya E."/>
            <person name="Ait-zahra M."/>
            <person name="Allen N."/>
            <person name="Allen T."/>
            <person name="An P."/>
            <person name="Anderson M."/>
            <person name="Anderson S."/>
            <person name="Arachchi H."/>
            <person name="Armbruster J."/>
            <person name="Bachantsang P."/>
            <person name="Baldwin J."/>
            <person name="Barry A."/>
            <person name="Bayul T."/>
            <person name="Blitshsteyn B."/>
            <person name="Bloom T."/>
            <person name="Blye J."/>
            <person name="Boguslavskiy L."/>
            <person name="Borowsky M."/>
            <person name="Boukhgalter B."/>
            <person name="Brunache A."/>
            <person name="Butler J."/>
            <person name="Calixte N."/>
            <person name="Calvo S."/>
            <person name="Camarata J."/>
            <person name="Campo K."/>
            <person name="Chang J."/>
            <person name="Cheshatsang Y."/>
            <person name="Citroen M."/>
            <person name="Collymore A."/>
            <person name="Considine T."/>
            <person name="Cook A."/>
            <person name="Cooke P."/>
            <person name="Corum B."/>
            <person name="Cuomo C."/>
            <person name="David R."/>
            <person name="Dawoe T."/>
            <person name="Degray S."/>
            <person name="Dodge S."/>
            <person name="Dooley K."/>
            <person name="Dorje P."/>
            <person name="Dorjee K."/>
            <person name="Dorris L."/>
            <person name="Duffey N."/>
            <person name="Dupes A."/>
            <person name="Elkins T."/>
            <person name="Engels R."/>
            <person name="Erickson J."/>
            <person name="Farina A."/>
            <person name="Faro S."/>
            <person name="Ferreira P."/>
            <person name="Fischer H."/>
            <person name="Fitzgerald M."/>
            <person name="Foley K."/>
            <person name="Gage D."/>
            <person name="Galagan J."/>
            <person name="Gearin G."/>
            <person name="Gnerre S."/>
            <person name="Gnirke A."/>
            <person name="Goyette A."/>
            <person name="Graham J."/>
            <person name="Grandbois E."/>
            <person name="Gyaltsen K."/>
            <person name="Hafez N."/>
            <person name="Hagopian D."/>
            <person name="Hagos B."/>
            <person name="Hall J."/>
            <person name="Hatcher B."/>
            <person name="Heller A."/>
            <person name="Higgins H."/>
            <person name="Honan T."/>
            <person name="Horn A."/>
            <person name="Houde N."/>
            <person name="Hughes L."/>
            <person name="Hulme W."/>
            <person name="Husby E."/>
            <person name="Iliev I."/>
            <person name="Jaffe D."/>
            <person name="Jones C."/>
            <person name="Kamal M."/>
            <person name="Kamat A."/>
            <person name="Kamvysselis M."/>
            <person name="Karlsson E."/>
            <person name="Kells C."/>
            <person name="Kieu A."/>
            <person name="Kisner P."/>
            <person name="Kodira C."/>
            <person name="Kulbokas E."/>
            <person name="Labutti K."/>
            <person name="Lama D."/>
            <person name="Landers T."/>
            <person name="Leger J."/>
            <person name="Levine S."/>
            <person name="Lewis D."/>
            <person name="Lewis T."/>
            <person name="Lindblad-toh K."/>
            <person name="Liu X."/>
            <person name="Lokyitsang T."/>
            <person name="Lokyitsang Y."/>
            <person name="Lucien O."/>
            <person name="Lui A."/>
            <person name="Ma L.J."/>
            <person name="Mabbitt R."/>
            <person name="Macdonald J."/>
            <person name="Maclean C."/>
            <person name="Major J."/>
            <person name="Manning J."/>
            <person name="Marabella R."/>
            <person name="Maru K."/>
            <person name="Matthews C."/>
            <person name="Mauceli E."/>
            <person name="Mccarthy M."/>
            <person name="Mcdonough S."/>
            <person name="Mcghee T."/>
            <person name="Meldrim J."/>
            <person name="Meneus L."/>
            <person name="Mesirov J."/>
            <person name="Mihalev A."/>
            <person name="Mihova T."/>
            <person name="Mikkelsen T."/>
            <person name="Mlenga V."/>
            <person name="Moru K."/>
            <person name="Mozes J."/>
            <person name="Mulrain L."/>
            <person name="Munson G."/>
            <person name="Naylor J."/>
            <person name="Newes C."/>
            <person name="Nguyen C."/>
            <person name="Nguyen N."/>
            <person name="Nguyen T."/>
            <person name="Nicol R."/>
            <person name="Nielsen C."/>
            <person name="Nizzari M."/>
            <person name="Norbu C."/>
            <person name="Norbu N."/>
            <person name="O'donnell P."/>
            <person name="Okoawo O."/>
            <person name="O'leary S."/>
            <person name="Omotosho B."/>
            <person name="O'neill K."/>
            <person name="Osman S."/>
            <person name="Parker S."/>
            <person name="Perrin D."/>
            <person name="Phunkhang P."/>
            <person name="Piqani B."/>
            <person name="Purcell S."/>
            <person name="Rachupka T."/>
            <person name="Ramasamy U."/>
            <person name="Rameau R."/>
            <person name="Ray V."/>
            <person name="Raymond C."/>
            <person name="Retta R."/>
            <person name="Richardson S."/>
            <person name="Rise C."/>
            <person name="Rodriguez J."/>
            <person name="Rogers J."/>
            <person name="Rogov P."/>
            <person name="Rutman M."/>
            <person name="Schupbach R."/>
            <person name="Seaman C."/>
            <person name="Settipalli S."/>
            <person name="Sharpe T."/>
            <person name="Sheridan J."/>
            <person name="Sherpa N."/>
            <person name="Shi J."/>
            <person name="Smirnov S."/>
            <person name="Smith C."/>
            <person name="Sougnez C."/>
            <person name="Spencer B."/>
            <person name="Stalker J."/>
            <person name="Stange-thomann N."/>
            <person name="Stavropoulos S."/>
            <person name="Stetson K."/>
            <person name="Stone C."/>
            <person name="Stone S."/>
            <person name="Stubbs M."/>
            <person name="Talamas J."/>
            <person name="Tchuinga P."/>
            <person name="Tenzing P."/>
            <person name="Tesfaye S."/>
            <person name="Theodore J."/>
            <person name="Thoulutsang Y."/>
            <person name="Topham K."/>
            <person name="Towey S."/>
            <person name="Tsamla T."/>
            <person name="Tsomo N."/>
            <person name="Vallee D."/>
            <person name="Vassiliev H."/>
            <person name="Venkataraman V."/>
            <person name="Vinson J."/>
            <person name="Vo A."/>
            <person name="Wade C."/>
            <person name="Wang S."/>
            <person name="Wangchuk T."/>
            <person name="Wangdi T."/>
            <person name="Whittaker C."/>
            <person name="Wilkinson J."/>
            <person name="Wu Y."/>
            <person name="Wyman D."/>
            <person name="Yadav S."/>
            <person name="Yang S."/>
            <person name="Yang X."/>
            <person name="Yeager S."/>
            <person name="Yee E."/>
            <person name="Young G."/>
            <person name="Zainoun J."/>
            <person name="Zembeck L."/>
            <person name="Zimmer A."/>
            <person name="Zody M."/>
            <person name="Lander E."/>
        </authorList>
    </citation>
    <scope>NUCLEOTIDE SEQUENCE [LARGE SCALE GENOMIC DNA]</scope>
</reference>
<proteinExistence type="predicted"/>
<reference evidence="2" key="2">
    <citation type="submission" date="2025-08" db="UniProtKB">
        <authorList>
            <consortium name="Ensembl"/>
        </authorList>
    </citation>
    <scope>IDENTIFICATION</scope>
</reference>
<dbReference type="SUPFAM" id="SSF49562">
    <property type="entry name" value="C2 domain (Calcium/lipid-binding domain, CaLB)"/>
    <property type="match status" value="1"/>
</dbReference>
<name>H2Z496_CIOSA</name>
<dbReference type="InterPro" id="IPR000008">
    <property type="entry name" value="C2_dom"/>
</dbReference>
<dbReference type="PANTHER" id="PTHR13076">
    <property type="entry name" value="COILED-COIL AND C2 DOMAIN-CONTAINING PROTEIN 1-LIKE"/>
    <property type="match status" value="1"/>
</dbReference>
<protein>
    <recommendedName>
        <fullName evidence="1">C2 domain-containing protein</fullName>
    </recommendedName>
</protein>
<dbReference type="HOGENOM" id="CLU_1574224_0_0_1"/>
<feature type="domain" description="C2" evidence="1">
    <location>
        <begin position="1"/>
        <end position="110"/>
    </location>
</feature>
<keyword evidence="3" id="KW-1185">Reference proteome</keyword>
<dbReference type="InterPro" id="IPR039725">
    <property type="entry name" value="CC2D1A/B"/>
</dbReference>
<organism evidence="2 3">
    <name type="scientific">Ciona savignyi</name>
    <name type="common">Pacific transparent sea squirt</name>
    <dbReference type="NCBI Taxonomy" id="51511"/>
    <lineage>
        <taxon>Eukaryota</taxon>
        <taxon>Metazoa</taxon>
        <taxon>Chordata</taxon>
        <taxon>Tunicata</taxon>
        <taxon>Ascidiacea</taxon>
        <taxon>Phlebobranchia</taxon>
        <taxon>Cionidae</taxon>
        <taxon>Ciona</taxon>
    </lineage>
</organism>
<dbReference type="GeneTree" id="ENSGT00390000009595"/>
<dbReference type="PROSITE" id="PS50004">
    <property type="entry name" value="C2"/>
    <property type="match status" value="1"/>
</dbReference>
<dbReference type="STRING" id="51511.ENSCSAVP00000012408"/>
<dbReference type="Ensembl" id="ENSCSAVT00000012552.1">
    <property type="protein sequence ID" value="ENSCSAVP00000012408.1"/>
    <property type="gene ID" value="ENSCSAVG00000007296.1"/>
</dbReference>
<dbReference type="InterPro" id="IPR035892">
    <property type="entry name" value="C2_domain_sf"/>
</dbReference>
<sequence>MELVIVQCMDLHSGGKDKLFVEWELPFPHDSPIRGHTEEAKVASASPKFNGTFRVPFTRKLKSSQRAIRNKSLKLDVIVKGGFLRSDKSVGSAQVKLAALDSHCELHTVEELREGRSSVGKIEVYVRLRSPLSESESKKNTERWLFVQHVKRQLAPPQASSSSKKSPSPN</sequence>
<dbReference type="AlphaFoldDB" id="H2Z496"/>
<dbReference type="GO" id="GO:0001227">
    <property type="term" value="F:DNA-binding transcription repressor activity, RNA polymerase II-specific"/>
    <property type="evidence" value="ECO:0007669"/>
    <property type="project" value="InterPro"/>
</dbReference>
<reference evidence="2" key="3">
    <citation type="submission" date="2025-09" db="UniProtKB">
        <authorList>
            <consortium name="Ensembl"/>
        </authorList>
    </citation>
    <scope>IDENTIFICATION</scope>
</reference>
<dbReference type="eggNOG" id="KOG3837">
    <property type="taxonomic scope" value="Eukaryota"/>
</dbReference>
<dbReference type="PANTHER" id="PTHR13076:SF9">
    <property type="entry name" value="COILED-COIL AND C2 DOMAIN-CONTAINING PROTEIN 1-LIKE"/>
    <property type="match status" value="1"/>
</dbReference>
<evidence type="ECO:0000313" key="3">
    <source>
        <dbReference type="Proteomes" id="UP000007875"/>
    </source>
</evidence>
<dbReference type="Pfam" id="PF00168">
    <property type="entry name" value="C2"/>
    <property type="match status" value="1"/>
</dbReference>
<dbReference type="InParanoid" id="H2Z496"/>
<accession>H2Z496</accession>
<evidence type="ECO:0000259" key="1">
    <source>
        <dbReference type="PROSITE" id="PS50004"/>
    </source>
</evidence>
<dbReference type="Proteomes" id="UP000007875">
    <property type="component" value="Unassembled WGS sequence"/>
</dbReference>
<evidence type="ECO:0000313" key="2">
    <source>
        <dbReference type="Ensembl" id="ENSCSAVP00000012408.1"/>
    </source>
</evidence>